<reference evidence="4" key="1">
    <citation type="submission" date="2022-01" db="EMBL/GenBank/DDBJ databases">
        <authorList>
            <person name="Braso-Vives M."/>
        </authorList>
    </citation>
    <scope>NUCLEOTIDE SEQUENCE</scope>
</reference>
<protein>
    <submittedName>
        <fullName evidence="4">MCFD2 protein</fullName>
    </submittedName>
</protein>
<accession>A0A8J9VDY8</accession>
<keyword evidence="3" id="KW-0106">Calcium</keyword>
<name>A0A8J9VDY8_BRALA</name>
<dbReference type="SUPFAM" id="SSF47473">
    <property type="entry name" value="EF-hand"/>
    <property type="match status" value="1"/>
</dbReference>
<keyword evidence="2" id="KW-0677">Repeat</keyword>
<dbReference type="EMBL" id="OV696686">
    <property type="protein sequence ID" value="CAH1232368.1"/>
    <property type="molecule type" value="Genomic_DNA"/>
</dbReference>
<dbReference type="InterPro" id="IPR052110">
    <property type="entry name" value="MCFD2-like"/>
</dbReference>
<dbReference type="PANTHER" id="PTHR23104">
    <property type="entry name" value="MULTIPLE COAGULATION FACTOR DEFICIENCY PROTEIN 2 NEURAL STEM CELL DERIVED NEURONAL SURVIVAL PROTEIN"/>
    <property type="match status" value="1"/>
</dbReference>
<dbReference type="OrthoDB" id="289247at2759"/>
<evidence type="ECO:0000313" key="4">
    <source>
        <dbReference type="EMBL" id="CAH1232368.1"/>
    </source>
</evidence>
<evidence type="ECO:0000313" key="5">
    <source>
        <dbReference type="Proteomes" id="UP000838412"/>
    </source>
</evidence>
<dbReference type="PANTHER" id="PTHR23104:SF1">
    <property type="entry name" value="EF-HAND DOMAIN-CONTAINING PROTEIN"/>
    <property type="match status" value="1"/>
</dbReference>
<dbReference type="Proteomes" id="UP000838412">
    <property type="component" value="Chromosome 1"/>
</dbReference>
<organism evidence="4 5">
    <name type="scientific">Branchiostoma lanceolatum</name>
    <name type="common">Common lancelet</name>
    <name type="synonym">Amphioxus lanceolatum</name>
    <dbReference type="NCBI Taxonomy" id="7740"/>
    <lineage>
        <taxon>Eukaryota</taxon>
        <taxon>Metazoa</taxon>
        <taxon>Chordata</taxon>
        <taxon>Cephalochordata</taxon>
        <taxon>Leptocardii</taxon>
        <taxon>Amphioxiformes</taxon>
        <taxon>Branchiostomatidae</taxon>
        <taxon>Branchiostoma</taxon>
    </lineage>
</organism>
<proteinExistence type="predicted"/>
<dbReference type="InterPro" id="IPR011992">
    <property type="entry name" value="EF-hand-dom_pair"/>
</dbReference>
<gene>
    <name evidence="4" type="primary">MCFD2</name>
    <name evidence="4" type="ORF">BLAG_LOCUS1525</name>
</gene>
<evidence type="ECO:0000256" key="3">
    <source>
        <dbReference type="ARBA" id="ARBA00022837"/>
    </source>
</evidence>
<dbReference type="PROSITE" id="PS00018">
    <property type="entry name" value="EF_HAND_1"/>
    <property type="match status" value="1"/>
</dbReference>
<keyword evidence="1" id="KW-0732">Signal</keyword>
<sequence length="170" mass="19873">MQIGRRWYWLHYSINMEFSSRLVVAISAFLFLVPHALCTGTDETPSNKFRDPAMTQDKDHLKEHVKELTEEQINEMSSEEKEFHFFKTHDSDKDLKLDGLEILAAIEHSTHFNTHEDKDMTEYYAELVDKVLVDDDPDDDGMISWIEYVVASRRREVEAEAAHARKQKVA</sequence>
<dbReference type="AlphaFoldDB" id="A0A8J9VDY8"/>
<evidence type="ECO:0000256" key="2">
    <source>
        <dbReference type="ARBA" id="ARBA00022737"/>
    </source>
</evidence>
<dbReference type="Gene3D" id="1.10.238.10">
    <property type="entry name" value="EF-hand"/>
    <property type="match status" value="1"/>
</dbReference>
<dbReference type="InterPro" id="IPR018247">
    <property type="entry name" value="EF_Hand_1_Ca_BS"/>
</dbReference>
<evidence type="ECO:0000256" key="1">
    <source>
        <dbReference type="ARBA" id="ARBA00022729"/>
    </source>
</evidence>
<keyword evidence="5" id="KW-1185">Reference proteome</keyword>